<comment type="caution">
    <text evidence="2">The sequence shown here is derived from an EMBL/GenBank/DDBJ whole genome shotgun (WGS) entry which is preliminary data.</text>
</comment>
<feature type="domain" description="Cupin type-2" evidence="1">
    <location>
        <begin position="50"/>
        <end position="97"/>
    </location>
</feature>
<organism evidence="2 3">
    <name type="scientific">Nocardiopsis aegyptia</name>
    <dbReference type="NCBI Taxonomy" id="220378"/>
    <lineage>
        <taxon>Bacteria</taxon>
        <taxon>Bacillati</taxon>
        <taxon>Actinomycetota</taxon>
        <taxon>Actinomycetes</taxon>
        <taxon>Streptosporangiales</taxon>
        <taxon>Nocardiopsidaceae</taxon>
        <taxon>Nocardiopsis</taxon>
    </lineage>
</organism>
<dbReference type="EMBL" id="JACCFS010000001">
    <property type="protein sequence ID" value="NYJ35165.1"/>
    <property type="molecule type" value="Genomic_DNA"/>
</dbReference>
<dbReference type="Proteomes" id="UP000572051">
    <property type="component" value="Unassembled WGS sequence"/>
</dbReference>
<dbReference type="AlphaFoldDB" id="A0A7Z0EN36"/>
<dbReference type="InterPro" id="IPR011051">
    <property type="entry name" value="RmlC_Cupin_sf"/>
</dbReference>
<evidence type="ECO:0000313" key="3">
    <source>
        <dbReference type="Proteomes" id="UP000572051"/>
    </source>
</evidence>
<keyword evidence="2" id="KW-0560">Oxidoreductase</keyword>
<gene>
    <name evidence="2" type="ORF">HNR10_003046</name>
</gene>
<proteinExistence type="predicted"/>
<accession>A0A7Z0EN36</accession>
<dbReference type="GO" id="GO:0051213">
    <property type="term" value="F:dioxygenase activity"/>
    <property type="evidence" value="ECO:0007669"/>
    <property type="project" value="UniProtKB-KW"/>
</dbReference>
<evidence type="ECO:0000259" key="1">
    <source>
        <dbReference type="Pfam" id="PF07883"/>
    </source>
</evidence>
<name>A0A7Z0EN36_9ACTN</name>
<dbReference type="InterPro" id="IPR014710">
    <property type="entry name" value="RmlC-like_jellyroll"/>
</dbReference>
<protein>
    <submittedName>
        <fullName evidence="2">Quercetin dioxygenase-like cupin family protein</fullName>
    </submittedName>
</protein>
<reference evidence="2 3" key="1">
    <citation type="submission" date="2020-07" db="EMBL/GenBank/DDBJ databases">
        <title>Sequencing the genomes of 1000 actinobacteria strains.</title>
        <authorList>
            <person name="Klenk H.-P."/>
        </authorList>
    </citation>
    <scope>NUCLEOTIDE SEQUENCE [LARGE SCALE GENOMIC DNA]</scope>
    <source>
        <strain evidence="2 3">DSM 44442</strain>
    </source>
</reference>
<dbReference type="SUPFAM" id="SSF51182">
    <property type="entry name" value="RmlC-like cupins"/>
    <property type="match status" value="1"/>
</dbReference>
<evidence type="ECO:0000313" key="2">
    <source>
        <dbReference type="EMBL" id="NYJ35165.1"/>
    </source>
</evidence>
<keyword evidence="2" id="KW-0223">Dioxygenase</keyword>
<dbReference type="InterPro" id="IPR013096">
    <property type="entry name" value="Cupin_2"/>
</dbReference>
<sequence>MSARIHFTAPGDGPAMDTVDGVHVEKAGADHTGGAYELFEIDLRPLPPMPPRRTPWAKTFYLLEGEMTVEAEGERFRLTPGAALTLPADVAHTFTAEAPGARLLGFATGDRAGRLFRAIVAALDEHPDREELVPTLLSVARANEVEFV</sequence>
<dbReference type="RefSeq" id="WP_179824163.1">
    <property type="nucleotide sequence ID" value="NZ_JACCFS010000001.1"/>
</dbReference>
<dbReference type="Gene3D" id="2.60.120.10">
    <property type="entry name" value="Jelly Rolls"/>
    <property type="match status" value="1"/>
</dbReference>
<dbReference type="Pfam" id="PF07883">
    <property type="entry name" value="Cupin_2"/>
    <property type="match status" value="1"/>
</dbReference>
<keyword evidence="3" id="KW-1185">Reference proteome</keyword>